<comment type="similarity">
    <text evidence="1">Belongs to the pseudouridine synthase RluA family.</text>
</comment>
<accession>T1JGR8</accession>
<dbReference type="PhylomeDB" id="T1JGR8"/>
<evidence type="ECO:0000256" key="1">
    <source>
        <dbReference type="ARBA" id="ARBA00010876"/>
    </source>
</evidence>
<feature type="domain" description="Pseudouridine synthase RsuA/RluA-like" evidence="2">
    <location>
        <begin position="6"/>
        <end position="168"/>
    </location>
</feature>
<dbReference type="EMBL" id="JH432211">
    <property type="status" value="NOT_ANNOTATED_CDS"/>
    <property type="molecule type" value="Genomic_DNA"/>
</dbReference>
<dbReference type="PANTHER" id="PTHR21600:SF87">
    <property type="entry name" value="RNA PSEUDOURIDYLATE SYNTHASE DOMAIN-CONTAINING PROTEIN 1"/>
    <property type="match status" value="1"/>
</dbReference>
<dbReference type="CDD" id="cd02869">
    <property type="entry name" value="PseudoU_synth_RluA_like"/>
    <property type="match status" value="1"/>
</dbReference>
<dbReference type="InterPro" id="IPR006145">
    <property type="entry name" value="PsdUridine_synth_RsuA/RluA"/>
</dbReference>
<dbReference type="EnsemblMetazoa" id="SMAR013042-RA">
    <property type="protein sequence ID" value="SMAR013042-PA"/>
    <property type="gene ID" value="SMAR013042"/>
</dbReference>
<dbReference type="AlphaFoldDB" id="T1JGR8"/>
<evidence type="ECO:0000313" key="4">
    <source>
        <dbReference type="Proteomes" id="UP000014500"/>
    </source>
</evidence>
<dbReference type="GO" id="GO:0003723">
    <property type="term" value="F:RNA binding"/>
    <property type="evidence" value="ECO:0007669"/>
    <property type="project" value="InterPro"/>
</dbReference>
<dbReference type="eggNOG" id="KOG1919">
    <property type="taxonomic scope" value="Eukaryota"/>
</dbReference>
<dbReference type="Gene3D" id="3.30.2350.10">
    <property type="entry name" value="Pseudouridine synthase"/>
    <property type="match status" value="1"/>
</dbReference>
<evidence type="ECO:0000259" key="2">
    <source>
        <dbReference type="Pfam" id="PF00849"/>
    </source>
</evidence>
<proteinExistence type="inferred from homology"/>
<dbReference type="PANTHER" id="PTHR21600">
    <property type="entry name" value="MITOCHONDRIAL RNA PSEUDOURIDINE SYNTHASE"/>
    <property type="match status" value="1"/>
</dbReference>
<reference evidence="3" key="2">
    <citation type="submission" date="2015-02" db="UniProtKB">
        <authorList>
            <consortium name="EnsemblMetazoa"/>
        </authorList>
    </citation>
    <scope>IDENTIFICATION</scope>
</reference>
<dbReference type="HOGENOM" id="CLU_016902_10_0_1"/>
<sequence>MHKSDDYLIVDKDYDLVLNGENWSRSVEKQLRRRFPTLVNPKLTFGFHFPHRLDYSTSGVLCVALNKRAAASAVDAFTRRASRKYYLALVRGHLSRERLAIDAGVGKDGRRDHTHRMCTWDKRHCDRGRTASTKLLVLQRGVYDGYPATKLLVKPITGRRHQIRVHCAEIGHTIVGDYTYSNREDSSSYRMFLHAYRLVVPTDLERIDVRTGDPFDGVRHRDDKWIAVETLNELDESVFDEIDETWTDEIVKKKSNSL</sequence>
<dbReference type="Pfam" id="PF00849">
    <property type="entry name" value="PseudoU_synth_2"/>
    <property type="match status" value="1"/>
</dbReference>
<keyword evidence="4" id="KW-1185">Reference proteome</keyword>
<dbReference type="InterPro" id="IPR020103">
    <property type="entry name" value="PsdUridine_synth_cat_dom_sf"/>
</dbReference>
<protein>
    <recommendedName>
        <fullName evidence="2">Pseudouridine synthase RsuA/RluA-like domain-containing protein</fullName>
    </recommendedName>
</protein>
<dbReference type="SUPFAM" id="SSF55120">
    <property type="entry name" value="Pseudouridine synthase"/>
    <property type="match status" value="1"/>
</dbReference>
<dbReference type="OMA" id="FGTSGIM"/>
<evidence type="ECO:0000313" key="3">
    <source>
        <dbReference type="EnsemblMetazoa" id="SMAR013042-PA"/>
    </source>
</evidence>
<name>T1JGR8_STRMM</name>
<organism evidence="3 4">
    <name type="scientific">Strigamia maritima</name>
    <name type="common">European centipede</name>
    <name type="synonym">Geophilus maritimus</name>
    <dbReference type="NCBI Taxonomy" id="126957"/>
    <lineage>
        <taxon>Eukaryota</taxon>
        <taxon>Metazoa</taxon>
        <taxon>Ecdysozoa</taxon>
        <taxon>Arthropoda</taxon>
        <taxon>Myriapoda</taxon>
        <taxon>Chilopoda</taxon>
        <taxon>Pleurostigmophora</taxon>
        <taxon>Geophilomorpha</taxon>
        <taxon>Linotaeniidae</taxon>
        <taxon>Strigamia</taxon>
    </lineage>
</organism>
<dbReference type="InterPro" id="IPR050188">
    <property type="entry name" value="RluA_PseudoU_synthase"/>
</dbReference>
<dbReference type="GO" id="GO:0009982">
    <property type="term" value="F:pseudouridine synthase activity"/>
    <property type="evidence" value="ECO:0007669"/>
    <property type="project" value="InterPro"/>
</dbReference>
<reference evidence="4" key="1">
    <citation type="submission" date="2011-05" db="EMBL/GenBank/DDBJ databases">
        <authorList>
            <person name="Richards S.R."/>
            <person name="Qu J."/>
            <person name="Jiang H."/>
            <person name="Jhangiani S.N."/>
            <person name="Agravi P."/>
            <person name="Goodspeed R."/>
            <person name="Gross S."/>
            <person name="Mandapat C."/>
            <person name="Jackson L."/>
            <person name="Mathew T."/>
            <person name="Pu L."/>
            <person name="Thornton R."/>
            <person name="Saada N."/>
            <person name="Wilczek-Boney K.B."/>
            <person name="Lee S."/>
            <person name="Kovar C."/>
            <person name="Wu Y."/>
            <person name="Scherer S.E."/>
            <person name="Worley K.C."/>
            <person name="Muzny D.M."/>
            <person name="Gibbs R."/>
        </authorList>
    </citation>
    <scope>NUCLEOTIDE SEQUENCE</scope>
    <source>
        <strain evidence="4">Brora</strain>
    </source>
</reference>
<dbReference type="STRING" id="126957.T1JGR8"/>
<dbReference type="Proteomes" id="UP000014500">
    <property type="component" value="Unassembled WGS sequence"/>
</dbReference>
<dbReference type="GO" id="GO:0000455">
    <property type="term" value="P:enzyme-directed rRNA pseudouridine synthesis"/>
    <property type="evidence" value="ECO:0007669"/>
    <property type="project" value="TreeGrafter"/>
</dbReference>